<dbReference type="PANTHER" id="PTHR47611:SF1">
    <property type="entry name" value="CCHC-TYPE DOMAIN-CONTAINING PROTEIN"/>
    <property type="match status" value="1"/>
</dbReference>
<protein>
    <recommendedName>
        <fullName evidence="1">HAT C-terminal dimerisation domain-containing protein</fullName>
    </recommendedName>
</protein>
<name>A0A818Z0H5_9BILA</name>
<dbReference type="GO" id="GO:0046983">
    <property type="term" value="F:protein dimerization activity"/>
    <property type="evidence" value="ECO:0007669"/>
    <property type="project" value="InterPro"/>
</dbReference>
<reference evidence="2" key="1">
    <citation type="submission" date="2021-02" db="EMBL/GenBank/DDBJ databases">
        <authorList>
            <person name="Nowell W R."/>
        </authorList>
    </citation>
    <scope>NUCLEOTIDE SEQUENCE</scope>
</reference>
<organism evidence="2 3">
    <name type="scientific">Rotaria socialis</name>
    <dbReference type="NCBI Taxonomy" id="392032"/>
    <lineage>
        <taxon>Eukaryota</taxon>
        <taxon>Metazoa</taxon>
        <taxon>Spiralia</taxon>
        <taxon>Gnathifera</taxon>
        <taxon>Rotifera</taxon>
        <taxon>Eurotatoria</taxon>
        <taxon>Bdelloidea</taxon>
        <taxon>Philodinida</taxon>
        <taxon>Philodinidae</taxon>
        <taxon>Rotaria</taxon>
    </lineage>
</organism>
<dbReference type="InterPro" id="IPR008906">
    <property type="entry name" value="HATC_C_dom"/>
</dbReference>
<dbReference type="Pfam" id="PF05699">
    <property type="entry name" value="Dimer_Tnp_hAT"/>
    <property type="match status" value="1"/>
</dbReference>
<proteinExistence type="predicted"/>
<accession>A0A818Z0H5</accession>
<evidence type="ECO:0000259" key="1">
    <source>
        <dbReference type="Pfam" id="PF05699"/>
    </source>
</evidence>
<dbReference type="SUPFAM" id="SSF53098">
    <property type="entry name" value="Ribonuclease H-like"/>
    <property type="match status" value="1"/>
</dbReference>
<feature type="domain" description="HAT C-terminal dimerisation" evidence="1">
    <location>
        <begin position="34"/>
        <end position="104"/>
    </location>
</feature>
<evidence type="ECO:0000313" key="2">
    <source>
        <dbReference type="EMBL" id="CAF3760234.1"/>
    </source>
</evidence>
<dbReference type="InterPro" id="IPR012337">
    <property type="entry name" value="RNaseH-like_sf"/>
</dbReference>
<dbReference type="EMBL" id="CAJNYU010004498">
    <property type="protein sequence ID" value="CAF3760234.1"/>
    <property type="molecule type" value="Genomic_DNA"/>
</dbReference>
<gene>
    <name evidence="2" type="ORF">FME351_LOCUS31350</name>
</gene>
<evidence type="ECO:0000313" key="3">
    <source>
        <dbReference type="Proteomes" id="UP000663869"/>
    </source>
</evidence>
<dbReference type="PANTHER" id="PTHR47611">
    <property type="entry name" value="HAT DIMERISATION DOMAIN, C-TERMINAL"/>
    <property type="match status" value="1"/>
</dbReference>
<sequence length="194" mass="22072">MIDKSKLITSNYLLTRCFDKLPLIPKPVLTPTSELDNYMSSDIHLRENDDILLFWKENTELFPILSSMVRDLFAILASNTTVERLFLSSKNTVTDRRTSLSGKKDKDASIRNKEQLKRKISTTNDEQDLLIEGKNNSLSSTMTKRIKKIVTPLPYVSEMDFSGIACDLRGTNAKEFNTGNINHLRLTQGSQIKN</sequence>
<comment type="caution">
    <text evidence="2">The sequence shown here is derived from an EMBL/GenBank/DDBJ whole genome shotgun (WGS) entry which is preliminary data.</text>
</comment>
<dbReference type="AlphaFoldDB" id="A0A818Z0H5"/>
<dbReference type="Proteomes" id="UP000663869">
    <property type="component" value="Unassembled WGS sequence"/>
</dbReference>